<evidence type="ECO:0000313" key="8">
    <source>
        <dbReference type="Proteomes" id="UP000198744"/>
    </source>
</evidence>
<reference evidence="7 8" key="1">
    <citation type="submission" date="2016-10" db="EMBL/GenBank/DDBJ databases">
        <authorList>
            <person name="de Groot N.N."/>
        </authorList>
    </citation>
    <scope>NUCLEOTIDE SEQUENCE [LARGE SCALE GENOMIC DNA]</scope>
    <source>
        <strain evidence="7 8">DSM 8423</strain>
    </source>
</reference>
<accession>A0A1H7XT05</accession>
<protein>
    <recommendedName>
        <fullName evidence="2">serine O-acetyltransferase</fullName>
        <ecNumber evidence="2">2.3.1.30</ecNumber>
    </recommendedName>
</protein>
<dbReference type="Proteomes" id="UP000198744">
    <property type="component" value="Unassembled WGS sequence"/>
</dbReference>
<dbReference type="InterPro" id="IPR042122">
    <property type="entry name" value="Ser_AcTrfase_N_sf"/>
</dbReference>
<dbReference type="Pfam" id="PF00132">
    <property type="entry name" value="Hexapep"/>
    <property type="match status" value="1"/>
</dbReference>
<dbReference type="NCBIfam" id="NF041874">
    <property type="entry name" value="EPS_EpsC"/>
    <property type="match status" value="1"/>
</dbReference>
<dbReference type="InterPro" id="IPR053376">
    <property type="entry name" value="Serine_acetyltransferase"/>
</dbReference>
<dbReference type="GO" id="GO:0008652">
    <property type="term" value="P:amino acid biosynthetic process"/>
    <property type="evidence" value="ECO:0007669"/>
    <property type="project" value="UniProtKB-KW"/>
</dbReference>
<dbReference type="EMBL" id="FOBS01000012">
    <property type="protein sequence ID" value="SEM37072.1"/>
    <property type="molecule type" value="Genomic_DNA"/>
</dbReference>
<organism evidence="7 8">
    <name type="scientific">Syntrophus gentianae</name>
    <dbReference type="NCBI Taxonomy" id="43775"/>
    <lineage>
        <taxon>Bacteria</taxon>
        <taxon>Pseudomonadati</taxon>
        <taxon>Thermodesulfobacteriota</taxon>
        <taxon>Syntrophia</taxon>
        <taxon>Syntrophales</taxon>
        <taxon>Syntrophaceae</taxon>
        <taxon>Syntrophus</taxon>
    </lineage>
</organism>
<dbReference type="SUPFAM" id="SSF51161">
    <property type="entry name" value="Trimeric LpxA-like enzymes"/>
    <property type="match status" value="1"/>
</dbReference>
<gene>
    <name evidence="7" type="ORF">SAMN04489760_11227</name>
</gene>
<evidence type="ECO:0000256" key="3">
    <source>
        <dbReference type="ARBA" id="ARBA00022605"/>
    </source>
</evidence>
<dbReference type="PANTHER" id="PTHR42811">
    <property type="entry name" value="SERINE ACETYLTRANSFERASE"/>
    <property type="match status" value="1"/>
</dbReference>
<dbReference type="InterPro" id="IPR011004">
    <property type="entry name" value="Trimer_LpxA-like_sf"/>
</dbReference>
<evidence type="ECO:0000256" key="4">
    <source>
        <dbReference type="ARBA" id="ARBA00022679"/>
    </source>
</evidence>
<evidence type="ECO:0000256" key="2">
    <source>
        <dbReference type="ARBA" id="ARBA00013266"/>
    </source>
</evidence>
<keyword evidence="4 7" id="KW-0808">Transferase</keyword>
<keyword evidence="8" id="KW-1185">Reference proteome</keyword>
<comment type="catalytic activity">
    <reaction evidence="6">
        <text>L-serine + acetyl-CoA = O-acetyl-L-serine + CoA</text>
        <dbReference type="Rhea" id="RHEA:24560"/>
        <dbReference type="ChEBI" id="CHEBI:33384"/>
        <dbReference type="ChEBI" id="CHEBI:57287"/>
        <dbReference type="ChEBI" id="CHEBI:57288"/>
        <dbReference type="ChEBI" id="CHEBI:58340"/>
        <dbReference type="EC" id="2.3.1.30"/>
    </reaction>
</comment>
<dbReference type="OrthoDB" id="9801456at2"/>
<dbReference type="RefSeq" id="WP_093883476.1">
    <property type="nucleotide sequence ID" value="NZ_FOBS01000012.1"/>
</dbReference>
<comment type="similarity">
    <text evidence="1">Belongs to the transferase hexapeptide repeat family.</text>
</comment>
<dbReference type="InterPro" id="IPR045304">
    <property type="entry name" value="LbH_SAT"/>
</dbReference>
<dbReference type="EC" id="2.3.1.30" evidence="2"/>
<dbReference type="FunFam" id="2.160.10.10:FF:000015">
    <property type="entry name" value="Serine acetyltransferase, plasmid"/>
    <property type="match status" value="1"/>
</dbReference>
<evidence type="ECO:0000256" key="1">
    <source>
        <dbReference type="ARBA" id="ARBA00007274"/>
    </source>
</evidence>
<dbReference type="CDD" id="cd03354">
    <property type="entry name" value="LbH_SAT"/>
    <property type="match status" value="1"/>
</dbReference>
<dbReference type="Gene3D" id="1.10.3130.10">
    <property type="entry name" value="serine acetyltransferase, domain 1"/>
    <property type="match status" value="1"/>
</dbReference>
<proteinExistence type="inferred from homology"/>
<sequence>MINAELLWKNKPEALPNQEMASLVDALCSINHGLDGGYRKGQQHQSLPSQKVIGEVLETLRAIIFPGYFGFSHLKKDSIHFHIGSALDRVQPILVDQIEKGLCFACRDSETCLSDCTDQAQAIVTRFLHQLPAIQEILMKDACAAYEGDPAAYSLDEVIFCYPGLQALTNFRLAHELYKQEVPFIPRMIAEQAHSLTGIDIHPGAEIGDSFFIDHGAGVVIGETSIIGNRVRIYQGVTLGAKSFQKDEAGMLVKGTPRHPILEDDVIVYSGATILGRVTIGRGSVIGGNVWLVNSVPPNSRITQAQVCQSDFSDGAGI</sequence>
<dbReference type="STRING" id="43775.SAMN04489760_11227"/>
<dbReference type="InterPro" id="IPR001451">
    <property type="entry name" value="Hexapep"/>
</dbReference>
<dbReference type="Gene3D" id="2.160.10.10">
    <property type="entry name" value="Hexapeptide repeat proteins"/>
    <property type="match status" value="1"/>
</dbReference>
<evidence type="ECO:0000256" key="5">
    <source>
        <dbReference type="ARBA" id="ARBA00023315"/>
    </source>
</evidence>
<name>A0A1H7XT05_9BACT</name>
<dbReference type="AlphaFoldDB" id="A0A1H7XT05"/>
<keyword evidence="3" id="KW-0028">Amino-acid biosynthesis</keyword>
<dbReference type="GO" id="GO:0009001">
    <property type="term" value="F:serine O-acetyltransferase activity"/>
    <property type="evidence" value="ECO:0007669"/>
    <property type="project" value="UniProtKB-EC"/>
</dbReference>
<keyword evidence="5" id="KW-0012">Acyltransferase</keyword>
<evidence type="ECO:0000313" key="7">
    <source>
        <dbReference type="EMBL" id="SEM37072.1"/>
    </source>
</evidence>
<evidence type="ECO:0000256" key="6">
    <source>
        <dbReference type="ARBA" id="ARBA00049486"/>
    </source>
</evidence>